<name>X0VRS2_9ZZZZ</name>
<evidence type="ECO:0000313" key="1">
    <source>
        <dbReference type="EMBL" id="GAG03246.1"/>
    </source>
</evidence>
<dbReference type="EMBL" id="BARS01029326">
    <property type="protein sequence ID" value="GAG03246.1"/>
    <property type="molecule type" value="Genomic_DNA"/>
</dbReference>
<dbReference type="AlphaFoldDB" id="X0VRS2"/>
<organism evidence="1">
    <name type="scientific">marine sediment metagenome</name>
    <dbReference type="NCBI Taxonomy" id="412755"/>
    <lineage>
        <taxon>unclassified sequences</taxon>
        <taxon>metagenomes</taxon>
        <taxon>ecological metagenomes</taxon>
    </lineage>
</organism>
<gene>
    <name evidence="1" type="ORF">S01H1_45849</name>
</gene>
<protein>
    <submittedName>
        <fullName evidence="1">Uncharacterized protein</fullName>
    </submittedName>
</protein>
<reference evidence="1" key="1">
    <citation type="journal article" date="2014" name="Front. Microbiol.">
        <title>High frequency of phylogenetically diverse reductive dehalogenase-homologous genes in deep subseafloor sedimentary metagenomes.</title>
        <authorList>
            <person name="Kawai M."/>
            <person name="Futagami T."/>
            <person name="Toyoda A."/>
            <person name="Takaki Y."/>
            <person name="Nishi S."/>
            <person name="Hori S."/>
            <person name="Arai W."/>
            <person name="Tsubouchi T."/>
            <person name="Morono Y."/>
            <person name="Uchiyama I."/>
            <person name="Ito T."/>
            <person name="Fujiyama A."/>
            <person name="Inagaki F."/>
            <person name="Takami H."/>
        </authorList>
    </citation>
    <scope>NUCLEOTIDE SEQUENCE</scope>
    <source>
        <strain evidence="1">Expedition CK06-06</strain>
    </source>
</reference>
<feature type="non-terminal residue" evidence="1">
    <location>
        <position position="1"/>
    </location>
</feature>
<sequence>VYSFEKLPVRQLFGAGDLSHHRVQIHTDPGTVE</sequence>
<comment type="caution">
    <text evidence="1">The sequence shown here is derived from an EMBL/GenBank/DDBJ whole genome shotgun (WGS) entry which is preliminary data.</text>
</comment>
<accession>X0VRS2</accession>
<proteinExistence type="predicted"/>